<dbReference type="STRING" id="431306.AGA_700"/>
<reference evidence="2" key="1">
    <citation type="submission" date="2014-09" db="EMBL/GenBank/DDBJ databases">
        <authorList>
            <person name="Magalhaes I.L.F."/>
            <person name="Oliveira U."/>
            <person name="Santos F.R."/>
            <person name="Vidigal T.H.D.A."/>
            <person name="Brescovit A.D."/>
            <person name="Santos A.J."/>
        </authorList>
    </citation>
    <scope>NUCLEOTIDE SEQUENCE</scope>
    <source>
        <strain evidence="2">LMG 23848T</strain>
    </source>
</reference>
<gene>
    <name evidence="2" type="ORF">AGA_700</name>
    <name evidence="3" type="ORF">GOB80_06275</name>
</gene>
<dbReference type="PATRIC" id="fig|431306.5.peg.684"/>
<proteinExistence type="predicted"/>
<organism evidence="2 4">
    <name type="scientific">Acetobacter ghanensis</name>
    <dbReference type="NCBI Taxonomy" id="431306"/>
    <lineage>
        <taxon>Bacteria</taxon>
        <taxon>Pseudomonadati</taxon>
        <taxon>Pseudomonadota</taxon>
        <taxon>Alphaproteobacteria</taxon>
        <taxon>Acetobacterales</taxon>
        <taxon>Acetobacteraceae</taxon>
        <taxon>Acetobacter</taxon>
    </lineage>
</organism>
<dbReference type="RefSeq" id="WP_059022971.1">
    <property type="nucleotide sequence ID" value="NZ_LN609302.1"/>
</dbReference>
<keyword evidence="1" id="KW-0472">Membrane</keyword>
<reference evidence="4" key="2">
    <citation type="submission" date="2014-09" db="EMBL/GenBank/DDBJ databases">
        <authorList>
            <person name="Illeghems K.G."/>
        </authorList>
    </citation>
    <scope>NUCLEOTIDE SEQUENCE [LARGE SCALE GENOMIC DNA]</scope>
    <source>
        <strain evidence="4">LMG 23848T</strain>
    </source>
</reference>
<evidence type="ECO:0000313" key="5">
    <source>
        <dbReference type="Proteomes" id="UP000657200"/>
    </source>
</evidence>
<evidence type="ECO:0000313" key="2">
    <source>
        <dbReference type="EMBL" id="CEF54296.1"/>
    </source>
</evidence>
<evidence type="ECO:0000313" key="3">
    <source>
        <dbReference type="EMBL" id="NHO39297.1"/>
    </source>
</evidence>
<dbReference type="Proteomes" id="UP000068250">
    <property type="component" value="Chromosome I"/>
</dbReference>
<keyword evidence="1" id="KW-1133">Transmembrane helix</keyword>
<name>A0A0U5F5J5_9PROT</name>
<dbReference type="Proteomes" id="UP000657200">
    <property type="component" value="Unassembled WGS sequence"/>
</dbReference>
<dbReference type="EMBL" id="WOTE01000003">
    <property type="protein sequence ID" value="NHO39297.1"/>
    <property type="molecule type" value="Genomic_DNA"/>
</dbReference>
<keyword evidence="5" id="KW-1185">Reference proteome</keyword>
<feature type="transmembrane region" description="Helical" evidence="1">
    <location>
        <begin position="6"/>
        <end position="24"/>
    </location>
</feature>
<protein>
    <submittedName>
        <fullName evidence="2">Uncharacterized protein</fullName>
    </submittedName>
</protein>
<evidence type="ECO:0000256" key="1">
    <source>
        <dbReference type="SAM" id="Phobius"/>
    </source>
</evidence>
<reference evidence="3 5" key="3">
    <citation type="journal article" date="2020" name="Int. J. Syst. Evol. Microbiol.">
        <title>Novel acetic acid bacteria from cider fermentations: Acetobacter conturbans sp. nov. and Acetobacter fallax sp. nov.</title>
        <authorList>
            <person name="Sombolestani A.S."/>
            <person name="Cleenwerck I."/>
            <person name="Cnockaert M."/>
            <person name="Borremans W."/>
            <person name="Wieme A.D."/>
            <person name="De Vuyst L."/>
            <person name="Vandamme P."/>
        </authorList>
    </citation>
    <scope>NUCLEOTIDE SEQUENCE [LARGE SCALE GENOMIC DNA]</scope>
    <source>
        <strain evidence="3 5">LMG 23848</strain>
    </source>
</reference>
<dbReference type="EMBL" id="LN609302">
    <property type="protein sequence ID" value="CEF54296.1"/>
    <property type="molecule type" value="Genomic_DNA"/>
</dbReference>
<dbReference type="AlphaFoldDB" id="A0A0U5F5J5"/>
<sequence>MSYLPLIIRFISLLTALSVAFFGYKFSRNIEKEKAKTAYINYAIQTIMDEYKNYDPNIFLESQNNSDYIKSVEKKFQECRRAIMRVSPVLLQNDLEKLNILNENYIKVIRWQYNESLSGKEPSGVNAHEYIIGLIDYINTGHEILYNNILILRKGLE</sequence>
<keyword evidence="1" id="KW-0812">Transmembrane</keyword>
<accession>A0A0U5F5J5</accession>
<evidence type="ECO:0000313" key="4">
    <source>
        <dbReference type="Proteomes" id="UP000068250"/>
    </source>
</evidence>